<dbReference type="SUPFAM" id="SSF52091">
    <property type="entry name" value="SpoIIaa-like"/>
    <property type="match status" value="1"/>
</dbReference>
<keyword evidence="4" id="KW-1185">Reference proteome</keyword>
<evidence type="ECO:0000259" key="2">
    <source>
        <dbReference type="PROSITE" id="PS50801"/>
    </source>
</evidence>
<sequence>MRHSVSSRRDLTILKIEEPVFDVRYAPDFSETIDTMLNKEGHKHLIIDFSMVKAIDSCGISCLLEAHKQANQSEGLAIFVALCQQIKELLKIACLDKQLYIFTSLNEVMTLIDPTAKTRRASRKKSRPRPMPEETPDDLEAIAATDYADENIIDEAEKDENDPAAGTGNESVSAPRRKRGRPRKPESEKKSRSPRPKKN</sequence>
<dbReference type="EMBL" id="JADGII010000009">
    <property type="protein sequence ID" value="MBF0636923.1"/>
    <property type="molecule type" value="Genomic_DNA"/>
</dbReference>
<reference evidence="3 4" key="1">
    <citation type="journal article" date="2020" name="Microorganisms">
        <title>Simultaneous Genome Sequencing of Prosthecochloris ethylica and Desulfuromonas acetoxidans within a Syntrophic Mixture Reveals Unique Pili and Protein Interactions.</title>
        <authorList>
            <person name="Kyndt J.A."/>
            <person name="Van Beeumen J.J."/>
            <person name="Meyer T.E."/>
        </authorList>
    </citation>
    <scope>NUCLEOTIDE SEQUENCE [LARGE SCALE GENOMIC DNA]</scope>
    <source>
        <strain evidence="3 4">N3</strain>
    </source>
</reference>
<accession>A0ABR9XSW3</accession>
<gene>
    <name evidence="3" type="ORF">INT08_07020</name>
</gene>
<dbReference type="CDD" id="cd07043">
    <property type="entry name" value="STAS_anti-anti-sigma_factors"/>
    <property type="match status" value="1"/>
</dbReference>
<dbReference type="PROSITE" id="PS50801">
    <property type="entry name" value="STAS"/>
    <property type="match status" value="1"/>
</dbReference>
<feature type="domain" description="STAS" evidence="2">
    <location>
        <begin position="26"/>
        <end position="112"/>
    </location>
</feature>
<feature type="compositionally biased region" description="Acidic residues" evidence="1">
    <location>
        <begin position="147"/>
        <end position="162"/>
    </location>
</feature>
<dbReference type="Gene3D" id="3.30.750.24">
    <property type="entry name" value="STAS domain"/>
    <property type="match status" value="1"/>
</dbReference>
<dbReference type="Pfam" id="PF01740">
    <property type="entry name" value="STAS"/>
    <property type="match status" value="1"/>
</dbReference>
<dbReference type="InterPro" id="IPR002645">
    <property type="entry name" value="STAS_dom"/>
</dbReference>
<protein>
    <submittedName>
        <fullName evidence="3">STAS domain-containing protein</fullName>
    </submittedName>
</protein>
<feature type="compositionally biased region" description="Basic residues" evidence="1">
    <location>
        <begin position="117"/>
        <end position="128"/>
    </location>
</feature>
<feature type="region of interest" description="Disordered" evidence="1">
    <location>
        <begin position="117"/>
        <end position="199"/>
    </location>
</feature>
<dbReference type="PANTHER" id="PTHR33495">
    <property type="entry name" value="ANTI-SIGMA FACTOR ANTAGONIST TM_1081-RELATED-RELATED"/>
    <property type="match status" value="1"/>
</dbReference>
<dbReference type="RefSeq" id="WP_175186680.1">
    <property type="nucleotide sequence ID" value="NZ_JABVZQ010000001.1"/>
</dbReference>
<name>A0ABR9XSW3_9CHLB</name>
<evidence type="ECO:0000313" key="4">
    <source>
        <dbReference type="Proteomes" id="UP000619838"/>
    </source>
</evidence>
<proteinExistence type="predicted"/>
<comment type="caution">
    <text evidence="3">The sequence shown here is derived from an EMBL/GenBank/DDBJ whole genome shotgun (WGS) entry which is preliminary data.</text>
</comment>
<dbReference type="InterPro" id="IPR036513">
    <property type="entry name" value="STAS_dom_sf"/>
</dbReference>
<evidence type="ECO:0000313" key="3">
    <source>
        <dbReference type="EMBL" id="MBF0636923.1"/>
    </source>
</evidence>
<organism evidence="3 4">
    <name type="scientific">Prosthecochloris ethylica</name>
    <dbReference type="NCBI Taxonomy" id="2743976"/>
    <lineage>
        <taxon>Bacteria</taxon>
        <taxon>Pseudomonadati</taxon>
        <taxon>Chlorobiota</taxon>
        <taxon>Chlorobiia</taxon>
        <taxon>Chlorobiales</taxon>
        <taxon>Chlorobiaceae</taxon>
        <taxon>Prosthecochloris</taxon>
    </lineage>
</organism>
<evidence type="ECO:0000256" key="1">
    <source>
        <dbReference type="SAM" id="MobiDB-lite"/>
    </source>
</evidence>
<dbReference type="Proteomes" id="UP000619838">
    <property type="component" value="Unassembled WGS sequence"/>
</dbReference>